<keyword evidence="1 6" id="KW-0328">Glycosyltransferase</keyword>
<keyword evidence="3" id="KW-0028">Amino-acid biosynthesis</keyword>
<dbReference type="GO" id="GO:0005829">
    <property type="term" value="C:cytosol"/>
    <property type="evidence" value="ECO:0007669"/>
    <property type="project" value="TreeGrafter"/>
</dbReference>
<reference evidence="6 7" key="1">
    <citation type="submission" date="2020-02" db="EMBL/GenBank/DDBJ databases">
        <title>Genome sequences of Thiorhodococcus mannitoliphagus and Thiorhodococcus minor, purple sulfur photosynthetic bacteria in the gammaproteobacterial family, Chromatiaceae.</title>
        <authorList>
            <person name="Aviles F.A."/>
            <person name="Meyer T.E."/>
            <person name="Kyndt J.A."/>
        </authorList>
    </citation>
    <scope>NUCLEOTIDE SEQUENCE [LARGE SCALE GENOMIC DNA]</scope>
    <source>
        <strain evidence="6 7">DSM 11518</strain>
    </source>
</reference>
<evidence type="ECO:0000256" key="3">
    <source>
        <dbReference type="ARBA" id="ARBA00022822"/>
    </source>
</evidence>
<organism evidence="6 7">
    <name type="scientific">Thiorhodococcus minor</name>
    <dbReference type="NCBI Taxonomy" id="57489"/>
    <lineage>
        <taxon>Bacteria</taxon>
        <taxon>Pseudomonadati</taxon>
        <taxon>Pseudomonadota</taxon>
        <taxon>Gammaproteobacteria</taxon>
        <taxon>Chromatiales</taxon>
        <taxon>Chromatiaceae</taxon>
        <taxon>Thiorhodococcus</taxon>
    </lineage>
</organism>
<evidence type="ECO:0000313" key="7">
    <source>
        <dbReference type="Proteomes" id="UP000483379"/>
    </source>
</evidence>
<dbReference type="PANTHER" id="PTHR43285:SF2">
    <property type="entry name" value="ANTHRANILATE PHOSPHORIBOSYLTRANSFERASE"/>
    <property type="match status" value="1"/>
</dbReference>
<keyword evidence="7" id="KW-1185">Reference proteome</keyword>
<gene>
    <name evidence="6" type="ORF">G3446_20080</name>
</gene>
<protein>
    <submittedName>
        <fullName evidence="6">Anthranilate phosphoribosyltransferase</fullName>
    </submittedName>
</protein>
<dbReference type="InterPro" id="IPR036320">
    <property type="entry name" value="Glycosyl_Trfase_fam3_N_dom_sf"/>
</dbReference>
<dbReference type="Gene3D" id="3.40.1030.10">
    <property type="entry name" value="Nucleoside phosphorylase/phosphoribosyltransferase catalytic domain"/>
    <property type="match status" value="1"/>
</dbReference>
<dbReference type="InterPro" id="IPR000312">
    <property type="entry name" value="Glycosyl_Trfase_fam3"/>
</dbReference>
<keyword evidence="3" id="KW-0057">Aromatic amino acid biosynthesis</keyword>
<keyword evidence="3" id="KW-0822">Tryptophan biosynthesis</keyword>
<dbReference type="Gene3D" id="1.20.970.10">
    <property type="entry name" value="Transferase, Pyrimidine Nucleoside Phosphorylase, Chain C"/>
    <property type="match status" value="1"/>
</dbReference>
<dbReference type="InterPro" id="IPR017459">
    <property type="entry name" value="Glycosyl_Trfase_fam3_N_dom"/>
</dbReference>
<sequence>MSTSTTAPDDAKLQMRSIIQRVATGPELSKDISQEEARAAMSAILDNKVDPVQAGIFLIALRMKRETDDEVKGILDAIREATGSVVAEVDDVVDIADPYDGYNRCLPAAPFLMPVLAELGVPAISHGAHAVGPKFGVTHRHVLEAAGVAVDLSPIEAAGRLSDPAIGWAYVDQRAFCAPLHNLVDLRTTMVKRQAITTAEVLARPIHGRKHTHLVTGYVHKPYPRIYALLARHAGFDSALLIRGTEGGVIPSLRQKGTCFSYQHGGEEVPFEIDPRELGIEQPVRAVALPDDLPQTKRPGDEIAVAVDVAATARAAAQAGTQALEGLKGPTYDSLVFTGALILWHLGRAESQADAADRVREVLDSGRAAQRLGQ</sequence>
<dbReference type="InterPro" id="IPR005940">
    <property type="entry name" value="Anthranilate_Pribosyl_Tfrase"/>
</dbReference>
<dbReference type="Pfam" id="PF00591">
    <property type="entry name" value="Glycos_transf_3"/>
    <property type="match status" value="1"/>
</dbReference>
<dbReference type="GO" id="GO:0000162">
    <property type="term" value="P:L-tryptophan biosynthetic process"/>
    <property type="evidence" value="ECO:0007669"/>
    <property type="project" value="UniProtKB-KW"/>
</dbReference>
<evidence type="ECO:0000259" key="5">
    <source>
        <dbReference type="Pfam" id="PF02885"/>
    </source>
</evidence>
<feature type="domain" description="Glycosyl transferase family 3 N-terminal" evidence="5">
    <location>
        <begin position="17"/>
        <end position="81"/>
    </location>
</feature>
<dbReference type="RefSeq" id="WP_164454688.1">
    <property type="nucleotide sequence ID" value="NZ_JAAIJQ010000076.1"/>
</dbReference>
<accession>A0A6M0K4E4</accession>
<dbReference type="Proteomes" id="UP000483379">
    <property type="component" value="Unassembled WGS sequence"/>
</dbReference>
<evidence type="ECO:0000313" key="6">
    <source>
        <dbReference type="EMBL" id="NEV64154.1"/>
    </source>
</evidence>
<evidence type="ECO:0000256" key="2">
    <source>
        <dbReference type="ARBA" id="ARBA00022679"/>
    </source>
</evidence>
<dbReference type="Pfam" id="PF02885">
    <property type="entry name" value="Glycos_trans_3N"/>
    <property type="match status" value="1"/>
</dbReference>
<dbReference type="GO" id="GO:0004048">
    <property type="term" value="F:anthranilate phosphoribosyltransferase activity"/>
    <property type="evidence" value="ECO:0007669"/>
    <property type="project" value="InterPro"/>
</dbReference>
<proteinExistence type="predicted"/>
<dbReference type="SUPFAM" id="SSF47648">
    <property type="entry name" value="Nucleoside phosphorylase/phosphoribosyltransferase N-terminal domain"/>
    <property type="match status" value="1"/>
</dbReference>
<dbReference type="SUPFAM" id="SSF52418">
    <property type="entry name" value="Nucleoside phosphorylase/phosphoribosyltransferase catalytic domain"/>
    <property type="match status" value="1"/>
</dbReference>
<evidence type="ECO:0000256" key="1">
    <source>
        <dbReference type="ARBA" id="ARBA00022676"/>
    </source>
</evidence>
<dbReference type="InterPro" id="IPR035902">
    <property type="entry name" value="Nuc_phospho_transferase"/>
</dbReference>
<dbReference type="EMBL" id="JAAIJQ010000076">
    <property type="protein sequence ID" value="NEV64154.1"/>
    <property type="molecule type" value="Genomic_DNA"/>
</dbReference>
<dbReference type="PANTHER" id="PTHR43285">
    <property type="entry name" value="ANTHRANILATE PHOSPHORIBOSYLTRANSFERASE"/>
    <property type="match status" value="1"/>
</dbReference>
<name>A0A6M0K4E4_9GAMM</name>
<comment type="caution">
    <text evidence="6">The sequence shown here is derived from an EMBL/GenBank/DDBJ whole genome shotgun (WGS) entry which is preliminary data.</text>
</comment>
<dbReference type="AlphaFoldDB" id="A0A6M0K4E4"/>
<feature type="domain" description="Glycosyl transferase family 3" evidence="4">
    <location>
        <begin position="114"/>
        <end position="368"/>
    </location>
</feature>
<keyword evidence="2 6" id="KW-0808">Transferase</keyword>
<evidence type="ECO:0000259" key="4">
    <source>
        <dbReference type="Pfam" id="PF00591"/>
    </source>
</evidence>